<dbReference type="OrthoDB" id="2104739at2759"/>
<gene>
    <name evidence="1" type="ORF">GSI_14214</name>
</gene>
<organism evidence="1 2">
    <name type="scientific">Ganoderma sinense ZZ0214-1</name>
    <dbReference type="NCBI Taxonomy" id="1077348"/>
    <lineage>
        <taxon>Eukaryota</taxon>
        <taxon>Fungi</taxon>
        <taxon>Dikarya</taxon>
        <taxon>Basidiomycota</taxon>
        <taxon>Agaricomycotina</taxon>
        <taxon>Agaricomycetes</taxon>
        <taxon>Polyporales</taxon>
        <taxon>Polyporaceae</taxon>
        <taxon>Ganoderma</taxon>
    </lineage>
</organism>
<proteinExistence type="predicted"/>
<keyword evidence="2" id="KW-1185">Reference proteome</keyword>
<dbReference type="AlphaFoldDB" id="A0A2G8RSG9"/>
<reference evidence="1 2" key="1">
    <citation type="journal article" date="2015" name="Sci. Rep.">
        <title>Chromosome-level genome map provides insights into diverse defense mechanisms in the medicinal fungus Ganoderma sinense.</title>
        <authorList>
            <person name="Zhu Y."/>
            <person name="Xu J."/>
            <person name="Sun C."/>
            <person name="Zhou S."/>
            <person name="Xu H."/>
            <person name="Nelson D.R."/>
            <person name="Qian J."/>
            <person name="Song J."/>
            <person name="Luo H."/>
            <person name="Xiang L."/>
            <person name="Li Y."/>
            <person name="Xu Z."/>
            <person name="Ji A."/>
            <person name="Wang L."/>
            <person name="Lu S."/>
            <person name="Hayward A."/>
            <person name="Sun W."/>
            <person name="Li X."/>
            <person name="Schwartz D.C."/>
            <person name="Wang Y."/>
            <person name="Chen S."/>
        </authorList>
    </citation>
    <scope>NUCLEOTIDE SEQUENCE [LARGE SCALE GENOMIC DNA]</scope>
    <source>
        <strain evidence="1 2">ZZ0214-1</strain>
    </source>
</reference>
<evidence type="ECO:0000313" key="1">
    <source>
        <dbReference type="EMBL" id="PIL24460.1"/>
    </source>
</evidence>
<evidence type="ECO:0000313" key="2">
    <source>
        <dbReference type="Proteomes" id="UP000230002"/>
    </source>
</evidence>
<sequence length="356" mass="40231">MTALPSYDSAAKVLSADNPSALALYNSVVLPAEQVASEAAATDNDATFRAMFARVVGYLLLYPPSDLARAVVQGEIERCADKPDQNDAVYDLGEMYVMDFILPFFSRSYDRTPRPPQPDLQDSFQHIKEDAYQGRAPRPRDSLEALALALVRDDHLCMVTRMMDMDSWEYHLTNKPMTEWASLTEPCHIFPATLGDTRPAGNDGTTQEDYVAARLWPILERFGYGDIHDALRGDKVHRLENVLMVNYIVHVAFRSMFMWLERTEDQPADCYHVAVSNPRWYRSLRLPHEIQFVAHAGLPLPDPTYLHIHAACCRIASLSGANDYLFWILDEGLCLDEAGKADPTLKYLCYRLVHAA</sequence>
<protein>
    <recommendedName>
        <fullName evidence="3">HNH nuclease domain-containing protein</fullName>
    </recommendedName>
</protein>
<dbReference type="Proteomes" id="UP000230002">
    <property type="component" value="Unassembled WGS sequence"/>
</dbReference>
<comment type="caution">
    <text evidence="1">The sequence shown here is derived from an EMBL/GenBank/DDBJ whole genome shotgun (WGS) entry which is preliminary data.</text>
</comment>
<accession>A0A2G8RSG9</accession>
<dbReference type="EMBL" id="AYKW01000067">
    <property type="protein sequence ID" value="PIL24460.1"/>
    <property type="molecule type" value="Genomic_DNA"/>
</dbReference>
<name>A0A2G8RSG9_9APHY</name>
<dbReference type="STRING" id="1077348.A0A2G8RSG9"/>
<evidence type="ECO:0008006" key="3">
    <source>
        <dbReference type="Google" id="ProtNLM"/>
    </source>
</evidence>